<dbReference type="AlphaFoldDB" id="A0A835Q6H3"/>
<dbReference type="EMBL" id="JADCNL010000009">
    <property type="protein sequence ID" value="KAG0467270.1"/>
    <property type="molecule type" value="Genomic_DNA"/>
</dbReference>
<comment type="caution">
    <text evidence="1">The sequence shown here is derived from an EMBL/GenBank/DDBJ whole genome shotgun (WGS) entry which is preliminary data.</text>
</comment>
<dbReference type="SUPFAM" id="SSF51197">
    <property type="entry name" value="Clavaminate synthase-like"/>
    <property type="match status" value="1"/>
</dbReference>
<reference evidence="1 2" key="1">
    <citation type="journal article" date="2020" name="Nat. Food">
        <title>A phased Vanilla planifolia genome enables genetic improvement of flavour and production.</title>
        <authorList>
            <person name="Hasing T."/>
            <person name="Tang H."/>
            <person name="Brym M."/>
            <person name="Khazi F."/>
            <person name="Huang T."/>
            <person name="Chambers A.H."/>
        </authorList>
    </citation>
    <scope>NUCLEOTIDE SEQUENCE [LARGE SCALE GENOMIC DNA]</scope>
    <source>
        <tissue evidence="1">Leaf</tissue>
    </source>
</reference>
<protein>
    <submittedName>
        <fullName evidence="1">Uncharacterized protein</fullName>
    </submittedName>
</protein>
<proteinExistence type="predicted"/>
<keyword evidence="2" id="KW-1185">Reference proteome</keyword>
<dbReference type="OrthoDB" id="645489at2759"/>
<organism evidence="1 2">
    <name type="scientific">Vanilla planifolia</name>
    <name type="common">Vanilla</name>
    <dbReference type="NCBI Taxonomy" id="51239"/>
    <lineage>
        <taxon>Eukaryota</taxon>
        <taxon>Viridiplantae</taxon>
        <taxon>Streptophyta</taxon>
        <taxon>Embryophyta</taxon>
        <taxon>Tracheophyta</taxon>
        <taxon>Spermatophyta</taxon>
        <taxon>Magnoliopsida</taxon>
        <taxon>Liliopsida</taxon>
        <taxon>Asparagales</taxon>
        <taxon>Orchidaceae</taxon>
        <taxon>Vanilloideae</taxon>
        <taxon>Vanilleae</taxon>
        <taxon>Vanilla</taxon>
    </lineage>
</organism>
<gene>
    <name evidence="1" type="ORF">HPP92_018850</name>
</gene>
<evidence type="ECO:0000313" key="2">
    <source>
        <dbReference type="Proteomes" id="UP000636800"/>
    </source>
</evidence>
<dbReference type="Proteomes" id="UP000636800">
    <property type="component" value="Unassembled WGS sequence"/>
</dbReference>
<name>A0A835Q6H3_VANPL</name>
<accession>A0A835Q6H3</accession>
<sequence length="158" mass="16878">MAVETISLPSIDLANFPANLEKLTAAATGHEISMELMTEAWAAASSFSRLSDDIKLRNRDIIYGSGFMSFGDLMPLLESFVVYDATSTADVLAFCSSMEASTINVDVLTVDIASKVAEGLACVGCSFQDWPCTTSLNVFHFAEESIGLDAAELRTDSG</sequence>
<evidence type="ECO:0000313" key="1">
    <source>
        <dbReference type="EMBL" id="KAG0467270.1"/>
    </source>
</evidence>